<protein>
    <recommendedName>
        <fullName evidence="1">Glycosyltransferase subfamily 4-like N-terminal domain-containing protein</fullName>
    </recommendedName>
</protein>
<evidence type="ECO:0000313" key="3">
    <source>
        <dbReference type="Proteomes" id="UP000051739"/>
    </source>
</evidence>
<evidence type="ECO:0000259" key="1">
    <source>
        <dbReference type="Pfam" id="PF13439"/>
    </source>
</evidence>
<dbReference type="InterPro" id="IPR028098">
    <property type="entry name" value="Glyco_trans_4-like_N"/>
</dbReference>
<name>A0A0R1VGM7_9LACO</name>
<dbReference type="SUPFAM" id="SSF53756">
    <property type="entry name" value="UDP-Glycosyltransferase/glycogen phosphorylase"/>
    <property type="match status" value="1"/>
</dbReference>
<keyword evidence="3" id="KW-1185">Reference proteome</keyword>
<dbReference type="InterPro" id="IPR050194">
    <property type="entry name" value="Glycosyltransferase_grp1"/>
</dbReference>
<sequence length="240" mass="27345">MKIFIINTVGLEENGISTFILNTCKELIKHNYDITIGAPNHVSGEIQKQVNDLGITLIGHLNRNQEPIRYFFKIYRLCRQNQYDVVHVNGNSTTMAIELAAAKLAGVKVRVAHSHNTTTRHVKANQLLRPFFEMVVNGRIACNQAAGKWLFKSKDFVIIENGIDFDKYKLNQNVRTKIRSKLGISDDKILIGHIGKFNSQKNQEFLIELAEKLDDRYRVILIGNGVNLKKDRLLVEKKAC</sequence>
<dbReference type="RefSeq" id="WP_056936954.1">
    <property type="nucleotide sequence ID" value="NZ_AZFN01000006.1"/>
</dbReference>
<proteinExistence type="predicted"/>
<dbReference type="Pfam" id="PF13439">
    <property type="entry name" value="Glyco_transf_4"/>
    <property type="match status" value="1"/>
</dbReference>
<accession>A0A0R1VGM7</accession>
<gene>
    <name evidence="2" type="ORF">FC60_GL001482</name>
</gene>
<dbReference type="EMBL" id="AZFN01000006">
    <property type="protein sequence ID" value="KRM02788.1"/>
    <property type="molecule type" value="Genomic_DNA"/>
</dbReference>
<dbReference type="Proteomes" id="UP000051739">
    <property type="component" value="Unassembled WGS sequence"/>
</dbReference>
<dbReference type="Gene3D" id="3.40.50.2000">
    <property type="entry name" value="Glycogen Phosphorylase B"/>
    <property type="match status" value="2"/>
</dbReference>
<evidence type="ECO:0000313" key="2">
    <source>
        <dbReference type="EMBL" id="KRM02788.1"/>
    </source>
</evidence>
<dbReference type="PATRIC" id="fig|1423749.3.peg.1535"/>
<dbReference type="PANTHER" id="PTHR45947">
    <property type="entry name" value="SULFOQUINOVOSYL TRANSFERASE SQD2"/>
    <property type="match status" value="1"/>
</dbReference>
<dbReference type="GO" id="GO:0016757">
    <property type="term" value="F:glycosyltransferase activity"/>
    <property type="evidence" value="ECO:0007669"/>
    <property type="project" value="TreeGrafter"/>
</dbReference>
<reference evidence="2 3" key="1">
    <citation type="journal article" date="2015" name="Genome Announc.">
        <title>Expanding the biotechnology potential of lactobacilli through comparative genomics of 213 strains and associated genera.</title>
        <authorList>
            <person name="Sun Z."/>
            <person name="Harris H.M."/>
            <person name="McCann A."/>
            <person name="Guo C."/>
            <person name="Argimon S."/>
            <person name="Zhang W."/>
            <person name="Yang X."/>
            <person name="Jeffery I.B."/>
            <person name="Cooney J.C."/>
            <person name="Kagawa T.F."/>
            <person name="Liu W."/>
            <person name="Song Y."/>
            <person name="Salvetti E."/>
            <person name="Wrobel A."/>
            <person name="Rasinkangas P."/>
            <person name="Parkhill J."/>
            <person name="Rea M.C."/>
            <person name="O'Sullivan O."/>
            <person name="Ritari J."/>
            <person name="Douillard F.P."/>
            <person name="Paul Ross R."/>
            <person name="Yang R."/>
            <person name="Briner A.E."/>
            <person name="Felis G.E."/>
            <person name="de Vos W.M."/>
            <person name="Barrangou R."/>
            <person name="Klaenhammer T.R."/>
            <person name="Caufield P.W."/>
            <person name="Cui Y."/>
            <person name="Zhang H."/>
            <person name="O'Toole P.W."/>
        </authorList>
    </citation>
    <scope>NUCLEOTIDE SEQUENCE [LARGE SCALE GENOMIC DNA]</scope>
    <source>
        <strain evidence="2 3">DSM 16045</strain>
    </source>
</reference>
<dbReference type="PANTHER" id="PTHR45947:SF3">
    <property type="entry name" value="SULFOQUINOVOSYL TRANSFERASE SQD2"/>
    <property type="match status" value="1"/>
</dbReference>
<dbReference type="AlphaFoldDB" id="A0A0R1VGM7"/>
<comment type="caution">
    <text evidence="2">The sequence shown here is derived from an EMBL/GenBank/DDBJ whole genome shotgun (WGS) entry which is preliminary data.</text>
</comment>
<feature type="domain" description="Glycosyltransferase subfamily 4-like N-terminal" evidence="1">
    <location>
        <begin position="14"/>
        <end position="166"/>
    </location>
</feature>
<organism evidence="2 3">
    <name type="scientific">Limosilactobacillus gastricus DSM 16045</name>
    <dbReference type="NCBI Taxonomy" id="1423749"/>
    <lineage>
        <taxon>Bacteria</taxon>
        <taxon>Bacillati</taxon>
        <taxon>Bacillota</taxon>
        <taxon>Bacilli</taxon>
        <taxon>Lactobacillales</taxon>
        <taxon>Lactobacillaceae</taxon>
        <taxon>Limosilactobacillus</taxon>
    </lineage>
</organism>